<dbReference type="InterPro" id="IPR050523">
    <property type="entry name" value="AKR_Detox_Biosynth"/>
</dbReference>
<evidence type="ECO:0000313" key="4">
    <source>
        <dbReference type="EMBL" id="SUZ48314.1"/>
    </source>
</evidence>
<feature type="domain" description="NADP-dependent oxidoreductase" evidence="3">
    <location>
        <begin position="16"/>
        <end position="343"/>
    </location>
</feature>
<reference evidence="4" key="1">
    <citation type="submission" date="2018-05" db="EMBL/GenBank/DDBJ databases">
        <authorList>
            <person name="Lanie J.A."/>
            <person name="Ng W.-L."/>
            <person name="Kazmierczak K.M."/>
            <person name="Andrzejewski T.M."/>
            <person name="Davidsen T.M."/>
            <person name="Wayne K.J."/>
            <person name="Tettelin H."/>
            <person name="Glass J.I."/>
            <person name="Rusch D."/>
            <person name="Podicherti R."/>
            <person name="Tsui H.-C.T."/>
            <person name="Winkler M.E."/>
        </authorList>
    </citation>
    <scope>NUCLEOTIDE SEQUENCE</scope>
</reference>
<dbReference type="NCBIfam" id="NF007912">
    <property type="entry name" value="PRK10625.1"/>
    <property type="match status" value="1"/>
</dbReference>
<dbReference type="AlphaFoldDB" id="A0A381N2P0"/>
<evidence type="ECO:0000259" key="3">
    <source>
        <dbReference type="Pfam" id="PF00248"/>
    </source>
</evidence>
<accession>A0A381N2P0</accession>
<dbReference type="PANTHER" id="PTHR43364:SF4">
    <property type="entry name" value="NAD(P)-LINKED OXIDOREDUCTASE SUPERFAMILY PROTEIN"/>
    <property type="match status" value="1"/>
</dbReference>
<dbReference type="Pfam" id="PF00248">
    <property type="entry name" value="Aldo_ket_red"/>
    <property type="match status" value="1"/>
</dbReference>
<dbReference type="InterPro" id="IPR023210">
    <property type="entry name" value="NADP_OxRdtase_dom"/>
</dbReference>
<name>A0A381N2P0_9ZZZZ</name>
<protein>
    <recommendedName>
        <fullName evidence="3">NADP-dependent oxidoreductase domain-containing protein</fullName>
    </recommendedName>
</protein>
<dbReference type="GO" id="GO:0016491">
    <property type="term" value="F:oxidoreductase activity"/>
    <property type="evidence" value="ECO:0007669"/>
    <property type="project" value="UniProtKB-KW"/>
</dbReference>
<keyword evidence="1" id="KW-0521">NADP</keyword>
<dbReference type="FunFam" id="3.20.20.100:FF:000005">
    <property type="entry name" value="NADP(H)-dependent aldo-keto reductase"/>
    <property type="match status" value="1"/>
</dbReference>
<dbReference type="CDD" id="cd19094">
    <property type="entry name" value="AKR_Tas-like"/>
    <property type="match status" value="1"/>
</dbReference>
<dbReference type="Gene3D" id="3.20.20.100">
    <property type="entry name" value="NADP-dependent oxidoreductase domain"/>
    <property type="match status" value="1"/>
</dbReference>
<sequence length="352" mass="39264">MEKNTLGKSGLEVSCLGLGTMTFGEQNTEEEAFAQMDCALAAGINLFDTAEMYPVPPQEKTFTKTEQIIGKWMKLRKCRERLILSTKVVGPTVKSRSMGSYIRDGINHLTKINIKTALEGSLSRLKTDTIDLYQIHWPDRNVNIFGQRGFALPEDSETDNAGIPETLEALENLRKSGKIRAFGVSNETPWGVMRYLSLAETNGWEKVVSIQNPYSLLNRTFESGLAEITYRESVGLLAYSPLAFGMLTGKYLDGQRPARARLTRFSRFQRYQTKNALRATRDYANLAKEHALEPAQMALAFVRTRPFMTSVLLGATSVTQLVTNLASAELELSAEVLEGIEEIHSRLPNPCP</sequence>
<gene>
    <name evidence="4" type="ORF">METZ01_LOCUS1168</name>
</gene>
<dbReference type="InterPro" id="IPR036812">
    <property type="entry name" value="NAD(P)_OxRdtase_dom_sf"/>
</dbReference>
<dbReference type="SUPFAM" id="SSF51430">
    <property type="entry name" value="NAD(P)-linked oxidoreductase"/>
    <property type="match status" value="1"/>
</dbReference>
<dbReference type="EMBL" id="UINC01000062">
    <property type="protein sequence ID" value="SUZ48314.1"/>
    <property type="molecule type" value="Genomic_DNA"/>
</dbReference>
<evidence type="ECO:0000256" key="1">
    <source>
        <dbReference type="ARBA" id="ARBA00022857"/>
    </source>
</evidence>
<proteinExistence type="predicted"/>
<organism evidence="4">
    <name type="scientific">marine metagenome</name>
    <dbReference type="NCBI Taxonomy" id="408172"/>
    <lineage>
        <taxon>unclassified sequences</taxon>
        <taxon>metagenomes</taxon>
        <taxon>ecological metagenomes</taxon>
    </lineage>
</organism>
<evidence type="ECO:0000256" key="2">
    <source>
        <dbReference type="ARBA" id="ARBA00023002"/>
    </source>
</evidence>
<dbReference type="PANTHER" id="PTHR43364">
    <property type="entry name" value="NADH-SPECIFIC METHYLGLYOXAL REDUCTASE-RELATED"/>
    <property type="match status" value="1"/>
</dbReference>
<keyword evidence="2" id="KW-0560">Oxidoreductase</keyword>